<dbReference type="InterPro" id="IPR039901">
    <property type="entry name" value="Kdotransferase"/>
</dbReference>
<feature type="site" description="Transition state stabilizer" evidence="8">
    <location>
        <position position="208"/>
    </location>
</feature>
<dbReference type="GO" id="GO:0009244">
    <property type="term" value="P:lipopolysaccharide core region biosynthetic process"/>
    <property type="evidence" value="ECO:0007669"/>
    <property type="project" value="UniProtKB-UniRule"/>
</dbReference>
<dbReference type="InterPro" id="IPR007507">
    <property type="entry name" value="Glycos_transf_N"/>
</dbReference>
<comment type="catalytic activity">
    <reaction evidence="6 9">
        <text>lipid IVA (E. coli) + CMP-3-deoxy-beta-D-manno-octulosonate = alpha-Kdo-(2-&gt;6)-lipid IVA (E. coli) + CMP + H(+)</text>
        <dbReference type="Rhea" id="RHEA:28066"/>
        <dbReference type="ChEBI" id="CHEBI:15378"/>
        <dbReference type="ChEBI" id="CHEBI:58603"/>
        <dbReference type="ChEBI" id="CHEBI:60364"/>
        <dbReference type="ChEBI" id="CHEBI:60377"/>
        <dbReference type="ChEBI" id="CHEBI:85987"/>
        <dbReference type="EC" id="2.4.99.12"/>
    </reaction>
</comment>
<dbReference type="Proteomes" id="UP000317318">
    <property type="component" value="Chromosome"/>
</dbReference>
<dbReference type="Pfam" id="PF04413">
    <property type="entry name" value="Glycos_transf_N"/>
    <property type="match status" value="1"/>
</dbReference>
<comment type="subcellular location">
    <subcellularLocation>
        <location evidence="9">Cell membrane</location>
    </subcellularLocation>
</comment>
<gene>
    <name evidence="12" type="primary">waaA</name>
    <name evidence="12" type="ORF">Pan189_38950</name>
</gene>
<dbReference type="InterPro" id="IPR038107">
    <property type="entry name" value="Glycos_transf_N_sf"/>
</dbReference>
<evidence type="ECO:0000256" key="8">
    <source>
        <dbReference type="PIRSR" id="PIRSR639901-2"/>
    </source>
</evidence>
<dbReference type="GO" id="GO:0043842">
    <property type="term" value="F:Kdo transferase activity"/>
    <property type="evidence" value="ECO:0007669"/>
    <property type="project" value="UniProtKB-EC"/>
</dbReference>
<organism evidence="12 13">
    <name type="scientific">Stratiformator vulcanicus</name>
    <dbReference type="NCBI Taxonomy" id="2527980"/>
    <lineage>
        <taxon>Bacteria</taxon>
        <taxon>Pseudomonadati</taxon>
        <taxon>Planctomycetota</taxon>
        <taxon>Planctomycetia</taxon>
        <taxon>Planctomycetales</taxon>
        <taxon>Planctomycetaceae</taxon>
        <taxon>Stratiformator</taxon>
    </lineage>
</organism>
<dbReference type="OrthoDB" id="9789797at2"/>
<dbReference type="GO" id="GO:0009245">
    <property type="term" value="P:lipid A biosynthetic process"/>
    <property type="evidence" value="ECO:0007669"/>
    <property type="project" value="TreeGrafter"/>
</dbReference>
<proteinExistence type="inferred from homology"/>
<sequence>MPYLFNLAYLALLLAVSPMLAYRAVRQGKYRVGWGEKLFGRVPVRSGERPCLWIHAVSVGEVLLLPDLVERLRRERPNVEFVITTTTSTGRDVAVEKFPDDTVCFCPLDFSWAVNEAMLRIRPSALILSELELWPNLISIMADAGVPVAIVNGRLGEKSFRGYSRLGFILKPIVRRLSLVAAQTEQYAEHFRRLGVLAERVQVTGSLKFDRATPDRSNPLIDELRQVFDLVKEEPVWVAGSTKDPEEGMILGAYRNLLDEYPNLKLILVPRHRERFDEVASLIASKGFGLIRRSNLKSGAGGVSPPHLEARPIVASPVTATADDGDATGLNPCKEQADSSLRGRHAPGTPQETSLPNTSPQRKQGIPLEGSQDVLESCPANPSLARRASGSGPCVRLLDTLGELSACWALADIAFVGGSMPGTGRGGQNMIEPAAYGVPLILGPNTQNFRDVVEQLKMADAVEFATDETELRERVAEVLCDRESASERGQRAAQVVAKGRGATERTVTLVTNLIRPINKQRLAA</sequence>
<protein>
    <recommendedName>
        <fullName evidence="3 9">3-deoxy-D-manno-octulosonic acid transferase</fullName>
        <shortName evidence="9">Kdo transferase</shortName>
        <ecNumber evidence="2 9">2.4.99.12</ecNumber>
    </recommendedName>
    <alternativeName>
        <fullName evidence="5 9">Lipid IV(A) 3-deoxy-D-manno-octulosonic acid transferase</fullName>
    </alternativeName>
</protein>
<keyword evidence="13" id="KW-1185">Reference proteome</keyword>
<evidence type="ECO:0000256" key="9">
    <source>
        <dbReference type="RuleBase" id="RU365103"/>
    </source>
</evidence>
<evidence type="ECO:0000313" key="13">
    <source>
        <dbReference type="Proteomes" id="UP000317318"/>
    </source>
</evidence>
<dbReference type="Gene3D" id="3.40.50.11720">
    <property type="entry name" value="3-Deoxy-D-manno-octulosonic-acid transferase, N-terminal domain"/>
    <property type="match status" value="1"/>
</dbReference>
<evidence type="ECO:0000256" key="1">
    <source>
        <dbReference type="ARBA" id="ARBA00004713"/>
    </source>
</evidence>
<dbReference type="AlphaFoldDB" id="A0A517R6F6"/>
<dbReference type="PANTHER" id="PTHR42755">
    <property type="entry name" value="3-DEOXY-MANNO-OCTULOSONATE CYTIDYLYLTRANSFERASE"/>
    <property type="match status" value="1"/>
</dbReference>
<evidence type="ECO:0000256" key="5">
    <source>
        <dbReference type="ARBA" id="ARBA00031445"/>
    </source>
</evidence>
<dbReference type="Gene3D" id="3.40.50.2000">
    <property type="entry name" value="Glycogen Phosphorylase B"/>
    <property type="match status" value="1"/>
</dbReference>
<keyword evidence="9" id="KW-0448">Lipopolysaccharide biosynthesis</keyword>
<evidence type="ECO:0000256" key="7">
    <source>
        <dbReference type="PIRSR" id="PIRSR639901-1"/>
    </source>
</evidence>
<comment type="similarity">
    <text evidence="9">Belongs to the glycosyltransferase group 1 family.</text>
</comment>
<evidence type="ECO:0000256" key="2">
    <source>
        <dbReference type="ARBA" id="ARBA00012621"/>
    </source>
</evidence>
<name>A0A517R6F6_9PLAN</name>
<dbReference type="SUPFAM" id="SSF53756">
    <property type="entry name" value="UDP-Glycosyltransferase/glycogen phosphorylase"/>
    <property type="match status" value="1"/>
</dbReference>
<feature type="compositionally biased region" description="Polar residues" evidence="10">
    <location>
        <begin position="350"/>
        <end position="362"/>
    </location>
</feature>
<accession>A0A517R6F6</accession>
<feature type="region of interest" description="Disordered" evidence="10">
    <location>
        <begin position="320"/>
        <end position="373"/>
    </location>
</feature>
<dbReference type="EMBL" id="CP036268">
    <property type="protein sequence ID" value="QDT39487.1"/>
    <property type="molecule type" value="Genomic_DNA"/>
</dbReference>
<feature type="active site" description="Proton acceptor" evidence="7">
    <location>
        <position position="61"/>
    </location>
</feature>
<evidence type="ECO:0000256" key="4">
    <source>
        <dbReference type="ARBA" id="ARBA00022679"/>
    </source>
</evidence>
<dbReference type="UniPathway" id="UPA00958"/>
<dbReference type="GO" id="GO:0005886">
    <property type="term" value="C:plasma membrane"/>
    <property type="evidence" value="ECO:0007669"/>
    <property type="project" value="UniProtKB-SubCell"/>
</dbReference>
<dbReference type="PANTHER" id="PTHR42755:SF1">
    <property type="entry name" value="3-DEOXY-D-MANNO-OCTULOSONIC ACID TRANSFERASE, MITOCHONDRIAL-RELATED"/>
    <property type="match status" value="1"/>
</dbReference>
<keyword evidence="12" id="KW-0328">Glycosyltransferase</keyword>
<keyword evidence="4 9" id="KW-0808">Transferase</keyword>
<evidence type="ECO:0000313" key="12">
    <source>
        <dbReference type="EMBL" id="QDT39487.1"/>
    </source>
</evidence>
<evidence type="ECO:0000256" key="6">
    <source>
        <dbReference type="ARBA" id="ARBA00049183"/>
    </source>
</evidence>
<evidence type="ECO:0000259" key="11">
    <source>
        <dbReference type="Pfam" id="PF04413"/>
    </source>
</evidence>
<comment type="pathway">
    <text evidence="1 9">Bacterial outer membrane biogenesis; LPS core biosynthesis.</text>
</comment>
<dbReference type="RefSeq" id="WP_145365621.1">
    <property type="nucleotide sequence ID" value="NZ_CP036268.1"/>
</dbReference>
<keyword evidence="9" id="KW-1003">Cell membrane</keyword>
<dbReference type="KEGG" id="svp:Pan189_38950"/>
<keyword evidence="9" id="KW-0472">Membrane</keyword>
<evidence type="ECO:0000256" key="3">
    <source>
        <dbReference type="ARBA" id="ARBA00019077"/>
    </source>
</evidence>
<dbReference type="EC" id="2.4.99.12" evidence="2 9"/>
<feature type="domain" description="3-deoxy-D-manno-octulosonic-acid transferase N-terminal" evidence="11">
    <location>
        <begin position="34"/>
        <end position="210"/>
    </location>
</feature>
<evidence type="ECO:0000256" key="10">
    <source>
        <dbReference type="SAM" id="MobiDB-lite"/>
    </source>
</evidence>
<comment type="function">
    <text evidence="9">Involved in lipopolysaccharide (LPS) biosynthesis. Catalyzes the transfer of 3-deoxy-D-manno-octulosonate (Kdo) residue(s) from CMP-Kdo to lipid IV(A), the tetraacyldisaccharide-1,4'-bisphosphate precursor of lipid A.</text>
</comment>
<feature type="site" description="Transition state stabilizer" evidence="8">
    <location>
        <position position="130"/>
    </location>
</feature>
<reference evidence="12 13" key="1">
    <citation type="submission" date="2019-02" db="EMBL/GenBank/DDBJ databases">
        <title>Deep-cultivation of Planctomycetes and their phenomic and genomic characterization uncovers novel biology.</title>
        <authorList>
            <person name="Wiegand S."/>
            <person name="Jogler M."/>
            <person name="Boedeker C."/>
            <person name="Pinto D."/>
            <person name="Vollmers J."/>
            <person name="Rivas-Marin E."/>
            <person name="Kohn T."/>
            <person name="Peeters S.H."/>
            <person name="Heuer A."/>
            <person name="Rast P."/>
            <person name="Oberbeckmann S."/>
            <person name="Bunk B."/>
            <person name="Jeske O."/>
            <person name="Meyerdierks A."/>
            <person name="Storesund J.E."/>
            <person name="Kallscheuer N."/>
            <person name="Luecker S."/>
            <person name="Lage O.M."/>
            <person name="Pohl T."/>
            <person name="Merkel B.J."/>
            <person name="Hornburger P."/>
            <person name="Mueller R.-W."/>
            <person name="Bruemmer F."/>
            <person name="Labrenz M."/>
            <person name="Spormann A.M."/>
            <person name="Op den Camp H."/>
            <person name="Overmann J."/>
            <person name="Amann R."/>
            <person name="Jetten M.S.M."/>
            <person name="Mascher T."/>
            <person name="Medema M.H."/>
            <person name="Devos D.P."/>
            <person name="Kaster A.-K."/>
            <person name="Ovreas L."/>
            <person name="Rohde M."/>
            <person name="Galperin M.Y."/>
            <person name="Jogler C."/>
        </authorList>
    </citation>
    <scope>NUCLEOTIDE SEQUENCE [LARGE SCALE GENOMIC DNA]</scope>
    <source>
        <strain evidence="12 13">Pan189</strain>
    </source>
</reference>